<dbReference type="AlphaFoldDB" id="A0A0C2MI78"/>
<comment type="subcellular location">
    <subcellularLocation>
        <location evidence="1">Nucleus</location>
    </subcellularLocation>
</comment>
<dbReference type="GO" id="GO:0004527">
    <property type="term" value="F:exonuclease activity"/>
    <property type="evidence" value="ECO:0007669"/>
    <property type="project" value="UniProtKB-KW"/>
</dbReference>
<evidence type="ECO:0000256" key="1">
    <source>
        <dbReference type="ARBA" id="ARBA00004123"/>
    </source>
</evidence>
<evidence type="ECO:0000259" key="7">
    <source>
        <dbReference type="SMART" id="SM00479"/>
    </source>
</evidence>
<dbReference type="Proteomes" id="UP000031668">
    <property type="component" value="Unassembled WGS sequence"/>
</dbReference>
<sequence>MELGRVTLLNCKYDIIYDKFVKPRNRIRDYNTKYSGIYEYNLIYCETRVEDVHKELAVIISHETILIGHAIENDLKALKIIHDKVIDTAIVFPHPKGFPYTLSLKQLANEILKINIQGFCYNLCQNQRAMTASRMLPHVYD</sequence>
<gene>
    <name evidence="8" type="ORF">RF11_12780</name>
</gene>
<dbReference type="OrthoDB" id="3996471at2759"/>
<proteinExistence type="inferred from homology"/>
<dbReference type="CDD" id="cd06145">
    <property type="entry name" value="REX1_like"/>
    <property type="match status" value="1"/>
</dbReference>
<dbReference type="SMART" id="SM00479">
    <property type="entry name" value="EXOIII"/>
    <property type="match status" value="1"/>
</dbReference>
<evidence type="ECO:0000313" key="9">
    <source>
        <dbReference type="Proteomes" id="UP000031668"/>
    </source>
</evidence>
<keyword evidence="4" id="KW-0378">Hydrolase</keyword>
<dbReference type="InterPro" id="IPR012337">
    <property type="entry name" value="RNaseH-like_sf"/>
</dbReference>
<reference evidence="8 9" key="1">
    <citation type="journal article" date="2014" name="Genome Biol. Evol.">
        <title>The genome of the myxosporean Thelohanellus kitauei shows adaptations to nutrient acquisition within its fish host.</title>
        <authorList>
            <person name="Yang Y."/>
            <person name="Xiong J."/>
            <person name="Zhou Z."/>
            <person name="Huo F."/>
            <person name="Miao W."/>
            <person name="Ran C."/>
            <person name="Liu Y."/>
            <person name="Zhang J."/>
            <person name="Feng J."/>
            <person name="Wang M."/>
            <person name="Wang M."/>
            <person name="Wang L."/>
            <person name="Yao B."/>
        </authorList>
    </citation>
    <scope>NUCLEOTIDE SEQUENCE [LARGE SCALE GENOMIC DNA]</scope>
    <source>
        <strain evidence="8">Wuqing</strain>
    </source>
</reference>
<keyword evidence="5 8" id="KW-0269">Exonuclease</keyword>
<evidence type="ECO:0000256" key="3">
    <source>
        <dbReference type="ARBA" id="ARBA00022722"/>
    </source>
</evidence>
<keyword evidence="9" id="KW-1185">Reference proteome</keyword>
<dbReference type="InterPro" id="IPR036397">
    <property type="entry name" value="RNaseH_sf"/>
</dbReference>
<keyword evidence="3" id="KW-0540">Nuclease</keyword>
<comment type="caution">
    <text evidence="8">The sequence shown here is derived from an EMBL/GenBank/DDBJ whole genome shotgun (WGS) entry which is preliminary data.</text>
</comment>
<evidence type="ECO:0000256" key="5">
    <source>
        <dbReference type="ARBA" id="ARBA00022839"/>
    </source>
</evidence>
<dbReference type="SUPFAM" id="SSF53098">
    <property type="entry name" value="Ribonuclease H-like"/>
    <property type="match status" value="1"/>
</dbReference>
<dbReference type="InterPro" id="IPR013520">
    <property type="entry name" value="Ribonucl_H"/>
</dbReference>
<organism evidence="8 9">
    <name type="scientific">Thelohanellus kitauei</name>
    <name type="common">Myxosporean</name>
    <dbReference type="NCBI Taxonomy" id="669202"/>
    <lineage>
        <taxon>Eukaryota</taxon>
        <taxon>Metazoa</taxon>
        <taxon>Cnidaria</taxon>
        <taxon>Myxozoa</taxon>
        <taxon>Myxosporea</taxon>
        <taxon>Bivalvulida</taxon>
        <taxon>Platysporina</taxon>
        <taxon>Myxobolidae</taxon>
        <taxon>Thelohanellus</taxon>
    </lineage>
</organism>
<name>A0A0C2MI78_THEKT</name>
<evidence type="ECO:0000256" key="6">
    <source>
        <dbReference type="ARBA" id="ARBA00023242"/>
    </source>
</evidence>
<dbReference type="InterPro" id="IPR047021">
    <property type="entry name" value="REXO1/3/4-like"/>
</dbReference>
<dbReference type="GO" id="GO:0005634">
    <property type="term" value="C:nucleus"/>
    <property type="evidence" value="ECO:0007669"/>
    <property type="project" value="UniProtKB-SubCell"/>
</dbReference>
<accession>A0A0C2MI78</accession>
<protein>
    <submittedName>
        <fullName evidence="8">RNA exonuclease 1</fullName>
    </submittedName>
</protein>
<dbReference type="Gene3D" id="3.30.420.10">
    <property type="entry name" value="Ribonuclease H-like superfamily/Ribonuclease H"/>
    <property type="match status" value="1"/>
</dbReference>
<evidence type="ECO:0000256" key="4">
    <source>
        <dbReference type="ARBA" id="ARBA00022801"/>
    </source>
</evidence>
<dbReference type="InterPro" id="IPR034922">
    <property type="entry name" value="REX1-like_exo"/>
</dbReference>
<dbReference type="GO" id="GO:0003676">
    <property type="term" value="F:nucleic acid binding"/>
    <property type="evidence" value="ECO:0007669"/>
    <property type="project" value="InterPro"/>
</dbReference>
<dbReference type="OMA" id="YCETRVE"/>
<dbReference type="PANTHER" id="PTHR12801:SF115">
    <property type="entry name" value="FI18136P1-RELATED"/>
    <property type="match status" value="1"/>
</dbReference>
<keyword evidence="6" id="KW-0539">Nucleus</keyword>
<feature type="domain" description="Exonuclease" evidence="7">
    <location>
        <begin position="1"/>
        <end position="130"/>
    </location>
</feature>
<dbReference type="EMBL" id="JWZT01005339">
    <property type="protein sequence ID" value="KII61366.1"/>
    <property type="molecule type" value="Genomic_DNA"/>
</dbReference>
<dbReference type="PANTHER" id="PTHR12801">
    <property type="entry name" value="RNA EXONUCLEASE REXO1 / RECO3 FAMILY MEMBER-RELATED"/>
    <property type="match status" value="1"/>
</dbReference>
<comment type="similarity">
    <text evidence="2">Belongs to the REXO1/REXO3 family.</text>
</comment>
<evidence type="ECO:0000256" key="2">
    <source>
        <dbReference type="ARBA" id="ARBA00006357"/>
    </source>
</evidence>
<evidence type="ECO:0000313" key="8">
    <source>
        <dbReference type="EMBL" id="KII61366.1"/>
    </source>
</evidence>